<reference evidence="1" key="1">
    <citation type="submission" date="2021-02" db="EMBL/GenBank/DDBJ databases">
        <authorList>
            <person name="Dougan E. K."/>
            <person name="Rhodes N."/>
            <person name="Thang M."/>
            <person name="Chan C."/>
        </authorList>
    </citation>
    <scope>NUCLEOTIDE SEQUENCE</scope>
</reference>
<name>A0A812UJH0_9DINO</name>
<evidence type="ECO:0000313" key="2">
    <source>
        <dbReference type="Proteomes" id="UP000604046"/>
    </source>
</evidence>
<proteinExistence type="predicted"/>
<dbReference type="AlphaFoldDB" id="A0A812UJH0"/>
<dbReference type="OrthoDB" id="446044at2759"/>
<comment type="caution">
    <text evidence="1">The sequence shown here is derived from an EMBL/GenBank/DDBJ whole genome shotgun (WGS) entry which is preliminary data.</text>
</comment>
<dbReference type="Proteomes" id="UP000604046">
    <property type="component" value="Unassembled WGS sequence"/>
</dbReference>
<gene>
    <name evidence="1" type="primary">FPR1</name>
    <name evidence="1" type="ORF">SNAT2548_LOCUS32680</name>
</gene>
<dbReference type="EMBL" id="CAJNDS010002722">
    <property type="protein sequence ID" value="CAE7573298.1"/>
    <property type="molecule type" value="Genomic_DNA"/>
</dbReference>
<accession>A0A812UJH0</accession>
<organism evidence="1 2">
    <name type="scientific">Symbiodinium natans</name>
    <dbReference type="NCBI Taxonomy" id="878477"/>
    <lineage>
        <taxon>Eukaryota</taxon>
        <taxon>Sar</taxon>
        <taxon>Alveolata</taxon>
        <taxon>Dinophyceae</taxon>
        <taxon>Suessiales</taxon>
        <taxon>Symbiodiniaceae</taxon>
        <taxon>Symbiodinium</taxon>
    </lineage>
</organism>
<feature type="non-terminal residue" evidence="1">
    <location>
        <position position="1"/>
    </location>
</feature>
<protein>
    <submittedName>
        <fullName evidence="1">FPR1 protein</fullName>
    </submittedName>
</protein>
<evidence type="ECO:0000313" key="1">
    <source>
        <dbReference type="EMBL" id="CAE7573298.1"/>
    </source>
</evidence>
<sequence>DGPVRGPAHGGALHGALDLHGQARGGKALLEMRAKAFGVLGLSLELKQFMRLMAGLLGAALLVEPVSHRRLWQGLKTVAGPSQSARLRIGLGGLGLSTLAEQ</sequence>
<feature type="non-terminal residue" evidence="1">
    <location>
        <position position="102"/>
    </location>
</feature>
<keyword evidence="2" id="KW-1185">Reference proteome</keyword>